<evidence type="ECO:0000256" key="4">
    <source>
        <dbReference type="ARBA" id="ARBA00022705"/>
    </source>
</evidence>
<evidence type="ECO:0000256" key="2">
    <source>
        <dbReference type="ARBA" id="ARBA00008187"/>
    </source>
</evidence>
<gene>
    <name evidence="9" type="ORF">V9T40_003785</name>
</gene>
<evidence type="ECO:0000256" key="5">
    <source>
        <dbReference type="ARBA" id="ARBA00023242"/>
    </source>
</evidence>
<dbReference type="AlphaFoldDB" id="A0AAN9Y976"/>
<dbReference type="Proteomes" id="UP001367676">
    <property type="component" value="Unassembled WGS sequence"/>
</dbReference>
<dbReference type="GO" id="GO:0006261">
    <property type="term" value="P:DNA-templated DNA replication"/>
    <property type="evidence" value="ECO:0007669"/>
    <property type="project" value="InterPro"/>
</dbReference>
<protein>
    <recommendedName>
        <fullName evidence="3 6">DNA replication complex GINS protein SLD5</fullName>
    </recommendedName>
</protein>
<organism evidence="9 10">
    <name type="scientific">Parthenolecanium corni</name>
    <dbReference type="NCBI Taxonomy" id="536013"/>
    <lineage>
        <taxon>Eukaryota</taxon>
        <taxon>Metazoa</taxon>
        <taxon>Ecdysozoa</taxon>
        <taxon>Arthropoda</taxon>
        <taxon>Hexapoda</taxon>
        <taxon>Insecta</taxon>
        <taxon>Pterygota</taxon>
        <taxon>Neoptera</taxon>
        <taxon>Paraneoptera</taxon>
        <taxon>Hemiptera</taxon>
        <taxon>Sternorrhyncha</taxon>
        <taxon>Coccoidea</taxon>
        <taxon>Coccidae</taxon>
        <taxon>Parthenolecanium</taxon>
    </lineage>
</organism>
<dbReference type="EMBL" id="JBBCAQ010000006">
    <property type="protein sequence ID" value="KAK7603786.1"/>
    <property type="molecule type" value="Genomic_DNA"/>
</dbReference>
<evidence type="ECO:0000256" key="3">
    <source>
        <dbReference type="ARBA" id="ARBA00014804"/>
    </source>
</evidence>
<dbReference type="InterPro" id="IPR038749">
    <property type="entry name" value="Sld5_GINS_A"/>
</dbReference>
<dbReference type="InterPro" id="IPR021151">
    <property type="entry name" value="GINS_A"/>
</dbReference>
<reference evidence="9 10" key="1">
    <citation type="submission" date="2024-03" db="EMBL/GenBank/DDBJ databases">
        <title>Adaptation during the transition from Ophiocordyceps entomopathogen to insect associate is accompanied by gene loss and intensified selection.</title>
        <authorList>
            <person name="Ward C.M."/>
            <person name="Onetto C.A."/>
            <person name="Borneman A.R."/>
        </authorList>
    </citation>
    <scope>NUCLEOTIDE SEQUENCE [LARGE SCALE GENOMIC DNA]</scope>
    <source>
        <strain evidence="9">AWRI1</strain>
        <tissue evidence="9">Single Adult Female</tissue>
    </source>
</reference>
<evidence type="ECO:0000256" key="1">
    <source>
        <dbReference type="ARBA" id="ARBA00004123"/>
    </source>
</evidence>
<dbReference type="SUPFAM" id="SSF158573">
    <property type="entry name" value="GINS helical bundle-like"/>
    <property type="match status" value="1"/>
</dbReference>
<name>A0AAN9Y976_9HEMI</name>
<dbReference type="PANTHER" id="PTHR21206:SF0">
    <property type="entry name" value="DNA REPLICATION COMPLEX GINS PROTEIN SLD5"/>
    <property type="match status" value="1"/>
</dbReference>
<dbReference type="GO" id="GO:0000811">
    <property type="term" value="C:GINS complex"/>
    <property type="evidence" value="ECO:0007669"/>
    <property type="project" value="UniProtKB-UniRule"/>
</dbReference>
<evidence type="ECO:0000256" key="6">
    <source>
        <dbReference type="PIRNR" id="PIRNR007764"/>
    </source>
</evidence>
<accession>A0AAN9Y976</accession>
<dbReference type="Gene3D" id="1.20.58.1030">
    <property type="match status" value="1"/>
</dbReference>
<comment type="function">
    <text evidence="6">The GINS complex plays an essential role in the initiation of DNA replication.</text>
</comment>
<dbReference type="GO" id="GO:0000727">
    <property type="term" value="P:double-strand break repair via break-induced replication"/>
    <property type="evidence" value="ECO:0007669"/>
    <property type="project" value="TreeGrafter"/>
</dbReference>
<dbReference type="SUPFAM" id="SSF160059">
    <property type="entry name" value="PriA/YqbF domain"/>
    <property type="match status" value="1"/>
</dbReference>
<evidence type="ECO:0000259" key="7">
    <source>
        <dbReference type="Pfam" id="PF05916"/>
    </source>
</evidence>
<keyword evidence="10" id="KW-1185">Reference proteome</keyword>
<proteinExistence type="inferred from homology"/>
<comment type="caution">
    <text evidence="9">The sequence shown here is derived from an EMBL/GenBank/DDBJ whole genome shotgun (WGS) entry which is preliminary data.</text>
</comment>
<sequence length="225" mass="26787">MSNADLSELERELLETEHLDENEEQLTAQNVLDVLEKAWLNEKFSPEILPHKSEYVECMLEQIKFMESNINLLQSTDIQVEIYRFELERIRFIITSYLRCRLKKIEQFASYILDQEKDRNVDERYLSESELKFAMEFVQHLDTHFNSVLKEMPWNLQTIEPANKNIKPNMNSYVFLRSNKTVSNVIVKDVFENRDEDVELLENSQHLLPYSCIANYVKEKSVQLL</sequence>
<dbReference type="InterPro" id="IPR036224">
    <property type="entry name" value="GINS_bundle-like_dom_sf"/>
</dbReference>
<comment type="subcellular location">
    <subcellularLocation>
        <location evidence="1 6">Nucleus</location>
    </subcellularLocation>
</comment>
<evidence type="ECO:0000259" key="8">
    <source>
        <dbReference type="Pfam" id="PF16922"/>
    </source>
</evidence>
<dbReference type="CDD" id="cd11711">
    <property type="entry name" value="GINS_A_Sld5"/>
    <property type="match status" value="1"/>
</dbReference>
<keyword evidence="5 6" id="KW-0539">Nucleus</keyword>
<dbReference type="InterPro" id="IPR008591">
    <property type="entry name" value="GINS_Sld5"/>
</dbReference>
<evidence type="ECO:0000313" key="9">
    <source>
        <dbReference type="EMBL" id="KAK7603786.1"/>
    </source>
</evidence>
<dbReference type="Pfam" id="PF16922">
    <property type="entry name" value="SLD5_C"/>
    <property type="match status" value="1"/>
</dbReference>
<keyword evidence="4 6" id="KW-0235">DNA replication</keyword>
<dbReference type="Gene3D" id="3.40.5.60">
    <property type="match status" value="1"/>
</dbReference>
<comment type="similarity">
    <text evidence="2 6">Belongs to the GINS4/SLD5 family.</text>
</comment>
<dbReference type="PIRSF" id="PIRSF007764">
    <property type="entry name" value="Sld5"/>
    <property type="match status" value="1"/>
</dbReference>
<dbReference type="InterPro" id="IPR031633">
    <property type="entry name" value="SLD5_C"/>
</dbReference>
<evidence type="ECO:0000313" key="10">
    <source>
        <dbReference type="Proteomes" id="UP001367676"/>
    </source>
</evidence>
<feature type="domain" description="DNA replication complex GINS protein SLD5 C-terminal" evidence="8">
    <location>
        <begin position="168"/>
        <end position="225"/>
    </location>
</feature>
<dbReference type="PANTHER" id="PTHR21206">
    <property type="entry name" value="SLD5 PROTEIN"/>
    <property type="match status" value="1"/>
</dbReference>
<dbReference type="Pfam" id="PF05916">
    <property type="entry name" value="Sld5"/>
    <property type="match status" value="1"/>
</dbReference>
<feature type="domain" description="GINS subunit" evidence="7">
    <location>
        <begin position="60"/>
        <end position="148"/>
    </location>
</feature>
<dbReference type="CDD" id="cd21692">
    <property type="entry name" value="GINS_B_Sld5"/>
    <property type="match status" value="1"/>
</dbReference>